<feature type="transmembrane region" description="Helical" evidence="9">
    <location>
        <begin position="194"/>
        <end position="221"/>
    </location>
</feature>
<feature type="transmembrane region" description="Helical" evidence="9">
    <location>
        <begin position="73"/>
        <end position="97"/>
    </location>
</feature>
<organism evidence="10 11">
    <name type="scientific">Candidatus Afipia apatlaquensis</name>
    <dbReference type="NCBI Taxonomy" id="2712852"/>
    <lineage>
        <taxon>Bacteria</taxon>
        <taxon>Pseudomonadati</taxon>
        <taxon>Pseudomonadota</taxon>
        <taxon>Alphaproteobacteria</taxon>
        <taxon>Hyphomicrobiales</taxon>
        <taxon>Nitrobacteraceae</taxon>
        <taxon>Afipia</taxon>
    </lineage>
</organism>
<evidence type="ECO:0000256" key="2">
    <source>
        <dbReference type="ARBA" id="ARBA00022448"/>
    </source>
</evidence>
<keyword evidence="2" id="KW-0813">Transport</keyword>
<evidence type="ECO:0000313" key="10">
    <source>
        <dbReference type="EMBL" id="NGX94283.1"/>
    </source>
</evidence>
<comment type="subcellular location">
    <subcellularLocation>
        <location evidence="1">Cell membrane</location>
        <topology evidence="1">Multi-pass membrane protein</topology>
    </subcellularLocation>
</comment>
<feature type="transmembrane region" description="Helical" evidence="9">
    <location>
        <begin position="109"/>
        <end position="129"/>
    </location>
</feature>
<evidence type="ECO:0000256" key="8">
    <source>
        <dbReference type="ARBA" id="ARBA00037998"/>
    </source>
</evidence>
<dbReference type="InterPro" id="IPR052157">
    <property type="entry name" value="BCAA_transport_permease"/>
</dbReference>
<feature type="transmembrane region" description="Helical" evidence="9">
    <location>
        <begin position="278"/>
        <end position="298"/>
    </location>
</feature>
<dbReference type="InterPro" id="IPR001851">
    <property type="entry name" value="ABC_transp_permease"/>
</dbReference>
<comment type="similarity">
    <text evidence="8">Belongs to the binding-protein-dependent transport system permease family. LivHM subfamily.</text>
</comment>
<dbReference type="GO" id="GO:0006865">
    <property type="term" value="P:amino acid transport"/>
    <property type="evidence" value="ECO:0007669"/>
    <property type="project" value="UniProtKB-KW"/>
</dbReference>
<proteinExistence type="inferred from homology"/>
<dbReference type="PANTHER" id="PTHR11795">
    <property type="entry name" value="BRANCHED-CHAIN AMINO ACID TRANSPORT SYSTEM PERMEASE PROTEIN LIVH"/>
    <property type="match status" value="1"/>
</dbReference>
<dbReference type="Pfam" id="PF02653">
    <property type="entry name" value="BPD_transp_2"/>
    <property type="match status" value="1"/>
</dbReference>
<keyword evidence="6 9" id="KW-1133">Transmembrane helix</keyword>
<feature type="transmembrane region" description="Helical" evidence="9">
    <location>
        <begin position="6"/>
        <end position="29"/>
    </location>
</feature>
<sequence>MPLLQAIFSGLALGSIYALIAFGFSVTYTTTKTFNFGQGEFLALGSLVTVSCVLMISRGTFLGNLVAADVTWVAYGAALLLNVLLLGLIGSALYFLAVKRFLGQHGLSWVMSTLGFGIIIQNMCLAVWGPAPIALPSPLGDHVISVFGGGVRPQEILIFVVALILMGVLDWALHRTQLGKAVRAVAHSKPVASLMGINVEAVSIGVFVLSSVLAGVAGLLVAPITTASVFIGFALALKAFSAAILGGLANPRGCIFGGFLLGLIESLAGMWRAELREIIIFVLIIVVLCIKPAGLLGVTHGEKV</sequence>
<dbReference type="PANTHER" id="PTHR11795:SF450">
    <property type="entry name" value="ABC TRANSPORTER PERMEASE PROTEIN"/>
    <property type="match status" value="1"/>
</dbReference>
<keyword evidence="5" id="KW-0029">Amino-acid transport</keyword>
<comment type="caution">
    <text evidence="10">The sequence shown here is derived from an EMBL/GenBank/DDBJ whole genome shotgun (WGS) entry which is preliminary data.</text>
</comment>
<evidence type="ECO:0000313" key="11">
    <source>
        <dbReference type="Proteomes" id="UP000480266"/>
    </source>
</evidence>
<feature type="transmembrane region" description="Helical" evidence="9">
    <location>
        <begin position="156"/>
        <end position="173"/>
    </location>
</feature>
<evidence type="ECO:0000256" key="3">
    <source>
        <dbReference type="ARBA" id="ARBA00022475"/>
    </source>
</evidence>
<feature type="transmembrane region" description="Helical" evidence="9">
    <location>
        <begin position="41"/>
        <end position="61"/>
    </location>
</feature>
<keyword evidence="11" id="KW-1185">Reference proteome</keyword>
<evidence type="ECO:0000256" key="4">
    <source>
        <dbReference type="ARBA" id="ARBA00022692"/>
    </source>
</evidence>
<evidence type="ECO:0000256" key="6">
    <source>
        <dbReference type="ARBA" id="ARBA00022989"/>
    </source>
</evidence>
<evidence type="ECO:0000256" key="9">
    <source>
        <dbReference type="SAM" id="Phobius"/>
    </source>
</evidence>
<evidence type="ECO:0000256" key="7">
    <source>
        <dbReference type="ARBA" id="ARBA00023136"/>
    </source>
</evidence>
<gene>
    <name evidence="10" type="ORF">G4V63_03280</name>
</gene>
<dbReference type="CDD" id="cd06582">
    <property type="entry name" value="TM_PBP1_LivH_like"/>
    <property type="match status" value="1"/>
</dbReference>
<keyword evidence="3" id="KW-1003">Cell membrane</keyword>
<reference evidence="10" key="1">
    <citation type="submission" date="2020-02" db="EMBL/GenBank/DDBJ databases">
        <title>Draft genome sequence of Candidatus Afipia apatlaquensis IBT-C3, a potential strain for decolorization of textile dyes.</title>
        <authorList>
            <person name="Sanchez-Reyes A."/>
            <person name="Breton-Deval L."/>
            <person name="Mangelson H."/>
            <person name="Sanchez-Flores A."/>
        </authorList>
    </citation>
    <scope>NUCLEOTIDE SEQUENCE [LARGE SCALE GENOMIC DNA]</scope>
    <source>
        <strain evidence="10">IBT-C3</strain>
    </source>
</reference>
<evidence type="ECO:0000256" key="1">
    <source>
        <dbReference type="ARBA" id="ARBA00004651"/>
    </source>
</evidence>
<dbReference type="Proteomes" id="UP000480266">
    <property type="component" value="Unassembled WGS sequence"/>
</dbReference>
<evidence type="ECO:0000256" key="5">
    <source>
        <dbReference type="ARBA" id="ARBA00022970"/>
    </source>
</evidence>
<accession>A0A7C9RCT6</accession>
<dbReference type="GO" id="GO:0022857">
    <property type="term" value="F:transmembrane transporter activity"/>
    <property type="evidence" value="ECO:0007669"/>
    <property type="project" value="InterPro"/>
</dbReference>
<protein>
    <submittedName>
        <fullName evidence="10">Branched-chain amino acid ABC transporter permease</fullName>
    </submittedName>
</protein>
<name>A0A7C9RCT6_9BRAD</name>
<dbReference type="AlphaFoldDB" id="A0A7C9RCT6"/>
<keyword evidence="7 9" id="KW-0472">Membrane</keyword>
<dbReference type="GO" id="GO:0005886">
    <property type="term" value="C:plasma membrane"/>
    <property type="evidence" value="ECO:0007669"/>
    <property type="project" value="UniProtKB-SubCell"/>
</dbReference>
<keyword evidence="4 9" id="KW-0812">Transmembrane</keyword>
<dbReference type="EMBL" id="JAAMRR010000168">
    <property type="protein sequence ID" value="NGX94283.1"/>
    <property type="molecule type" value="Genomic_DNA"/>
</dbReference>